<dbReference type="EMBL" id="CAJOBA010059246">
    <property type="protein sequence ID" value="CAF4314302.1"/>
    <property type="molecule type" value="Genomic_DNA"/>
</dbReference>
<feature type="non-terminal residue" evidence="3">
    <location>
        <position position="1"/>
    </location>
</feature>
<dbReference type="AlphaFoldDB" id="A0A8S2TYB1"/>
<accession>A0A8S2TYB1</accession>
<feature type="compositionally biased region" description="Basic and acidic residues" evidence="1">
    <location>
        <begin position="9"/>
        <end position="34"/>
    </location>
</feature>
<comment type="caution">
    <text evidence="3">The sequence shown here is derived from an EMBL/GenBank/DDBJ whole genome shotgun (WGS) entry which is preliminary data.</text>
</comment>
<feature type="compositionally biased region" description="Polar residues" evidence="1">
    <location>
        <begin position="47"/>
        <end position="59"/>
    </location>
</feature>
<evidence type="ECO:0000256" key="1">
    <source>
        <dbReference type="SAM" id="MobiDB-lite"/>
    </source>
</evidence>
<gene>
    <name evidence="2" type="ORF">OVA965_LOCUS38091</name>
    <name evidence="3" type="ORF">TMI583_LOCUS39235</name>
</gene>
<organism evidence="3 4">
    <name type="scientific">Didymodactylos carnosus</name>
    <dbReference type="NCBI Taxonomy" id="1234261"/>
    <lineage>
        <taxon>Eukaryota</taxon>
        <taxon>Metazoa</taxon>
        <taxon>Spiralia</taxon>
        <taxon>Gnathifera</taxon>
        <taxon>Rotifera</taxon>
        <taxon>Eurotatoria</taxon>
        <taxon>Bdelloidea</taxon>
        <taxon>Philodinida</taxon>
        <taxon>Philodinidae</taxon>
        <taxon>Didymodactylos</taxon>
    </lineage>
</organism>
<protein>
    <submittedName>
        <fullName evidence="3">Uncharacterized protein</fullName>
    </submittedName>
</protein>
<sequence length="59" mass="6511">DSAVNQHYQEIEQKKLTSKDKEILTEKTKPESKDSVLQAEKFGGDTPAQQSSGTATMLD</sequence>
<evidence type="ECO:0000313" key="4">
    <source>
        <dbReference type="Proteomes" id="UP000682733"/>
    </source>
</evidence>
<name>A0A8S2TYB1_9BILA</name>
<evidence type="ECO:0000313" key="2">
    <source>
        <dbReference type="EMBL" id="CAF1527646.1"/>
    </source>
</evidence>
<dbReference type="Proteomes" id="UP000682733">
    <property type="component" value="Unassembled WGS sequence"/>
</dbReference>
<reference evidence="3" key="1">
    <citation type="submission" date="2021-02" db="EMBL/GenBank/DDBJ databases">
        <authorList>
            <person name="Nowell W R."/>
        </authorList>
    </citation>
    <scope>NUCLEOTIDE SEQUENCE</scope>
</reference>
<feature type="region of interest" description="Disordered" evidence="1">
    <location>
        <begin position="1"/>
        <end position="59"/>
    </location>
</feature>
<dbReference type="Proteomes" id="UP000677228">
    <property type="component" value="Unassembled WGS sequence"/>
</dbReference>
<proteinExistence type="predicted"/>
<dbReference type="EMBL" id="CAJNOK010037055">
    <property type="protein sequence ID" value="CAF1527646.1"/>
    <property type="molecule type" value="Genomic_DNA"/>
</dbReference>
<evidence type="ECO:0000313" key="3">
    <source>
        <dbReference type="EMBL" id="CAF4314302.1"/>
    </source>
</evidence>